<reference evidence="1 2" key="1">
    <citation type="submission" date="2020-12" db="EMBL/GenBank/DDBJ databases">
        <title>Olleya sediminilitoris sp. nov., isolated from a tidal flat.</title>
        <authorList>
            <person name="Park S."/>
            <person name="Yoon J.-H."/>
        </authorList>
    </citation>
    <scope>NUCLEOTIDE SEQUENCE [LARGE SCALE GENOMIC DNA]</scope>
    <source>
        <strain evidence="1 2">YSTF-M6</strain>
    </source>
</reference>
<name>A0ABS1WH65_9FLAO</name>
<keyword evidence="2" id="KW-1185">Reference proteome</keyword>
<dbReference type="RefSeq" id="WP_202998513.1">
    <property type="nucleotide sequence ID" value="NZ_JAEMEF010000001.1"/>
</dbReference>
<accession>A0ABS1WH65</accession>
<comment type="caution">
    <text evidence="1">The sequence shown here is derived from an EMBL/GenBank/DDBJ whole genome shotgun (WGS) entry which is preliminary data.</text>
</comment>
<gene>
    <name evidence="1" type="ORF">JAO71_01455</name>
</gene>
<protein>
    <submittedName>
        <fullName evidence="1">Uncharacterized protein</fullName>
    </submittedName>
</protein>
<proteinExistence type="predicted"/>
<organism evidence="1 2">
    <name type="scientific">Olleya sediminilitoris</name>
    <dbReference type="NCBI Taxonomy" id="2795739"/>
    <lineage>
        <taxon>Bacteria</taxon>
        <taxon>Pseudomonadati</taxon>
        <taxon>Bacteroidota</taxon>
        <taxon>Flavobacteriia</taxon>
        <taxon>Flavobacteriales</taxon>
        <taxon>Flavobacteriaceae</taxon>
    </lineage>
</organism>
<dbReference type="Proteomes" id="UP000605013">
    <property type="component" value="Unassembled WGS sequence"/>
</dbReference>
<evidence type="ECO:0000313" key="2">
    <source>
        <dbReference type="Proteomes" id="UP000605013"/>
    </source>
</evidence>
<evidence type="ECO:0000313" key="1">
    <source>
        <dbReference type="EMBL" id="MBL7558453.1"/>
    </source>
</evidence>
<sequence>MNYSFKSKKDWFYINLQEDKYKSLENFTNYGWTAYKVQEIIDGVDKSRTNSFNNAYKWANEDVYVLSFEHGVFFTDLLAERAGQKSEKQDLDLTHDEFINFLKDFKKFIEQNS</sequence>
<dbReference type="EMBL" id="JAEMEF010000001">
    <property type="protein sequence ID" value="MBL7558453.1"/>
    <property type="molecule type" value="Genomic_DNA"/>
</dbReference>